<gene>
    <name evidence="1" type="ORF">CYMTET_4033</name>
</gene>
<keyword evidence="2" id="KW-1185">Reference proteome</keyword>
<sequence>MVEDGNPVHVYFTGTTATTCASFALSCLSVDYLAINTTSGPSSLYWHFVGSEACDSSGCQLVLCGFSVGGYTIAGWST</sequence>
<dbReference type="EMBL" id="LGRX02000461">
    <property type="protein sequence ID" value="KAK3288495.1"/>
    <property type="molecule type" value="Genomic_DNA"/>
</dbReference>
<dbReference type="Proteomes" id="UP001190700">
    <property type="component" value="Unassembled WGS sequence"/>
</dbReference>
<reference evidence="1 2" key="1">
    <citation type="journal article" date="2015" name="Genome Biol. Evol.">
        <title>Comparative Genomics of a Bacterivorous Green Alga Reveals Evolutionary Causalities and Consequences of Phago-Mixotrophic Mode of Nutrition.</title>
        <authorList>
            <person name="Burns J.A."/>
            <person name="Paasch A."/>
            <person name="Narechania A."/>
            <person name="Kim E."/>
        </authorList>
    </citation>
    <scope>NUCLEOTIDE SEQUENCE [LARGE SCALE GENOMIC DNA]</scope>
    <source>
        <strain evidence="1 2">PLY_AMNH</strain>
    </source>
</reference>
<protein>
    <submittedName>
        <fullName evidence="1">Uncharacterized protein</fullName>
    </submittedName>
</protein>
<name>A0AAE0H2F1_9CHLO</name>
<evidence type="ECO:0000313" key="2">
    <source>
        <dbReference type="Proteomes" id="UP001190700"/>
    </source>
</evidence>
<proteinExistence type="predicted"/>
<comment type="caution">
    <text evidence="1">The sequence shown here is derived from an EMBL/GenBank/DDBJ whole genome shotgun (WGS) entry which is preliminary data.</text>
</comment>
<dbReference type="AlphaFoldDB" id="A0AAE0H2F1"/>
<evidence type="ECO:0000313" key="1">
    <source>
        <dbReference type="EMBL" id="KAK3288495.1"/>
    </source>
</evidence>
<accession>A0AAE0H2F1</accession>
<organism evidence="1 2">
    <name type="scientific">Cymbomonas tetramitiformis</name>
    <dbReference type="NCBI Taxonomy" id="36881"/>
    <lineage>
        <taxon>Eukaryota</taxon>
        <taxon>Viridiplantae</taxon>
        <taxon>Chlorophyta</taxon>
        <taxon>Pyramimonadophyceae</taxon>
        <taxon>Pyramimonadales</taxon>
        <taxon>Pyramimonadaceae</taxon>
        <taxon>Cymbomonas</taxon>
    </lineage>
</organism>